<evidence type="ECO:0000256" key="2">
    <source>
        <dbReference type="SAM" id="MobiDB-lite"/>
    </source>
</evidence>
<evidence type="ECO:0000313" key="3">
    <source>
        <dbReference type="EMBL" id="ORY28605.1"/>
    </source>
</evidence>
<dbReference type="OrthoDB" id="2563275at2759"/>
<organism evidence="3 4">
    <name type="scientific">Naematelia encephala</name>
    <dbReference type="NCBI Taxonomy" id="71784"/>
    <lineage>
        <taxon>Eukaryota</taxon>
        <taxon>Fungi</taxon>
        <taxon>Dikarya</taxon>
        <taxon>Basidiomycota</taxon>
        <taxon>Agaricomycotina</taxon>
        <taxon>Tremellomycetes</taxon>
        <taxon>Tremellales</taxon>
        <taxon>Naemateliaceae</taxon>
        <taxon>Naematelia</taxon>
    </lineage>
</organism>
<feature type="region of interest" description="Disordered" evidence="2">
    <location>
        <begin position="126"/>
        <end position="148"/>
    </location>
</feature>
<evidence type="ECO:0008006" key="5">
    <source>
        <dbReference type="Google" id="ProtNLM"/>
    </source>
</evidence>
<dbReference type="InParanoid" id="A0A1Y2B3E3"/>
<feature type="compositionally biased region" description="Basic and acidic residues" evidence="2">
    <location>
        <begin position="138"/>
        <end position="148"/>
    </location>
</feature>
<name>A0A1Y2B3E3_9TREE</name>
<protein>
    <recommendedName>
        <fullName evidence="5">Mediator complex subunit 9</fullName>
    </recommendedName>
</protein>
<reference evidence="3 4" key="1">
    <citation type="submission" date="2016-07" db="EMBL/GenBank/DDBJ databases">
        <title>Pervasive Adenine N6-methylation of Active Genes in Fungi.</title>
        <authorList>
            <consortium name="DOE Joint Genome Institute"/>
            <person name="Mondo S.J."/>
            <person name="Dannebaum R.O."/>
            <person name="Kuo R.C."/>
            <person name="Labutti K."/>
            <person name="Haridas S."/>
            <person name="Kuo A."/>
            <person name="Salamov A."/>
            <person name="Ahrendt S.R."/>
            <person name="Lipzen A."/>
            <person name="Sullivan W."/>
            <person name="Andreopoulos W.B."/>
            <person name="Clum A."/>
            <person name="Lindquist E."/>
            <person name="Daum C."/>
            <person name="Ramamoorthy G.K."/>
            <person name="Gryganskyi A."/>
            <person name="Culley D."/>
            <person name="Magnuson J.K."/>
            <person name="James T.Y."/>
            <person name="O'Malley M.A."/>
            <person name="Stajich J.E."/>
            <person name="Spatafora J.W."/>
            <person name="Visel A."/>
            <person name="Grigoriev I.V."/>
        </authorList>
    </citation>
    <scope>NUCLEOTIDE SEQUENCE [LARGE SCALE GENOMIC DNA]</scope>
    <source>
        <strain evidence="3 4">68-887.2</strain>
    </source>
</reference>
<dbReference type="AlphaFoldDB" id="A0A1Y2B3E3"/>
<keyword evidence="1" id="KW-0175">Coiled coil</keyword>
<dbReference type="EMBL" id="MCFC01000030">
    <property type="protein sequence ID" value="ORY28605.1"/>
    <property type="molecule type" value="Genomic_DNA"/>
</dbReference>
<evidence type="ECO:0000313" key="4">
    <source>
        <dbReference type="Proteomes" id="UP000193986"/>
    </source>
</evidence>
<evidence type="ECO:0000256" key="1">
    <source>
        <dbReference type="SAM" id="Coils"/>
    </source>
</evidence>
<feature type="coiled-coil region" evidence="1">
    <location>
        <begin position="49"/>
        <end position="100"/>
    </location>
</feature>
<proteinExistence type="predicted"/>
<feature type="compositionally biased region" description="Polar residues" evidence="2">
    <location>
        <begin position="128"/>
        <end position="137"/>
    </location>
</feature>
<comment type="caution">
    <text evidence="3">The sequence shown here is derived from an EMBL/GenBank/DDBJ whole genome shotgun (WGS) entry which is preliminary data.</text>
</comment>
<dbReference type="Proteomes" id="UP000193986">
    <property type="component" value="Unassembled WGS sequence"/>
</dbReference>
<sequence length="148" mass="15791">MNAAETLPDVAKGVRPGTFKSLLPMVDELLQTISRHGTSTGPPTTVEASESVANKARELKAALTEMQDAALDLPGGHLSTEDIEELSEMLEEEAEKRRANLRAFGQADMPTTEALASKSEIEGLITAAPSTGPSPDVTTRETEDSEQR</sequence>
<accession>A0A1Y2B3E3</accession>
<gene>
    <name evidence="3" type="ORF">BCR39DRAFT_534330</name>
</gene>
<keyword evidence="4" id="KW-1185">Reference proteome</keyword>